<keyword evidence="5 10" id="KW-0769">Symport</keyword>
<feature type="binding site" evidence="8">
    <location>
        <position position="404"/>
    </location>
    <ligand>
        <name>Na(+)</name>
        <dbReference type="ChEBI" id="CHEBI:29101"/>
        <label>1</label>
    </ligand>
</feature>
<feature type="transmembrane region" description="Helical" evidence="11">
    <location>
        <begin position="508"/>
        <end position="531"/>
    </location>
</feature>
<evidence type="ECO:0000256" key="7">
    <source>
        <dbReference type="ARBA" id="ARBA00023136"/>
    </source>
</evidence>
<feature type="binding site" evidence="8">
    <location>
        <position position="23"/>
    </location>
    <ligand>
        <name>Na(+)</name>
        <dbReference type="ChEBI" id="CHEBI:29101"/>
        <label>1</label>
    </ligand>
</feature>
<dbReference type="STRING" id="105785.A0A2J7PY70"/>
<dbReference type="SUPFAM" id="SSF161070">
    <property type="entry name" value="SNF-like"/>
    <property type="match status" value="1"/>
</dbReference>
<organism evidence="12 13">
    <name type="scientific">Cryptotermes secundus</name>
    <dbReference type="NCBI Taxonomy" id="105785"/>
    <lineage>
        <taxon>Eukaryota</taxon>
        <taxon>Metazoa</taxon>
        <taxon>Ecdysozoa</taxon>
        <taxon>Arthropoda</taxon>
        <taxon>Hexapoda</taxon>
        <taxon>Insecta</taxon>
        <taxon>Pterygota</taxon>
        <taxon>Neoptera</taxon>
        <taxon>Polyneoptera</taxon>
        <taxon>Dictyoptera</taxon>
        <taxon>Blattodea</taxon>
        <taxon>Blattoidea</taxon>
        <taxon>Termitoidae</taxon>
        <taxon>Kalotermitidae</taxon>
        <taxon>Cryptotermitinae</taxon>
        <taxon>Cryptotermes</taxon>
    </lineage>
</organism>
<protein>
    <recommendedName>
        <fullName evidence="10">Transporter</fullName>
    </recommendedName>
</protein>
<evidence type="ECO:0000313" key="13">
    <source>
        <dbReference type="Proteomes" id="UP000235965"/>
    </source>
</evidence>
<feature type="binding site" evidence="8">
    <location>
        <position position="27"/>
    </location>
    <ligand>
        <name>Na(+)</name>
        <dbReference type="ChEBI" id="CHEBI:29101"/>
        <label>1</label>
    </ligand>
</feature>
<feature type="transmembrane region" description="Helical" evidence="11">
    <location>
        <begin position="465"/>
        <end position="487"/>
    </location>
</feature>
<evidence type="ECO:0000256" key="3">
    <source>
        <dbReference type="ARBA" id="ARBA00022448"/>
    </source>
</evidence>
<evidence type="ECO:0000313" key="12">
    <source>
        <dbReference type="EMBL" id="PNF21288.1"/>
    </source>
</evidence>
<keyword evidence="8" id="KW-0915">Sodium</keyword>
<dbReference type="PROSITE" id="PS00610">
    <property type="entry name" value="NA_NEUROTRAN_SYMP_1"/>
    <property type="match status" value="1"/>
</dbReference>
<evidence type="ECO:0000256" key="8">
    <source>
        <dbReference type="PIRSR" id="PIRSR600175-1"/>
    </source>
</evidence>
<keyword evidence="8" id="KW-0479">Metal-binding</keyword>
<evidence type="ECO:0000256" key="6">
    <source>
        <dbReference type="ARBA" id="ARBA00022989"/>
    </source>
</evidence>
<dbReference type="AlphaFoldDB" id="A0A2J7PY70"/>
<dbReference type="PANTHER" id="PTHR11616">
    <property type="entry name" value="SODIUM/CHLORIDE DEPENDENT TRANSPORTER"/>
    <property type="match status" value="1"/>
</dbReference>
<evidence type="ECO:0000256" key="2">
    <source>
        <dbReference type="ARBA" id="ARBA00006459"/>
    </source>
</evidence>
<keyword evidence="9" id="KW-1015">Disulfide bond</keyword>
<feature type="transmembrane region" description="Helical" evidence="11">
    <location>
        <begin position="392"/>
        <end position="413"/>
    </location>
</feature>
<dbReference type="GO" id="GO:0015187">
    <property type="term" value="F:glycine transmembrane transporter activity"/>
    <property type="evidence" value="ECO:0007669"/>
    <property type="project" value="TreeGrafter"/>
</dbReference>
<dbReference type="GO" id="GO:0005886">
    <property type="term" value="C:plasma membrane"/>
    <property type="evidence" value="ECO:0007669"/>
    <property type="project" value="TreeGrafter"/>
</dbReference>
<reference evidence="12 13" key="1">
    <citation type="submission" date="2017-12" db="EMBL/GenBank/DDBJ databases">
        <title>Hemimetabolous genomes reveal molecular basis of termite eusociality.</title>
        <authorList>
            <person name="Harrison M.C."/>
            <person name="Jongepier E."/>
            <person name="Robertson H.M."/>
            <person name="Arning N."/>
            <person name="Bitard-Feildel T."/>
            <person name="Chao H."/>
            <person name="Childers C.P."/>
            <person name="Dinh H."/>
            <person name="Doddapaneni H."/>
            <person name="Dugan S."/>
            <person name="Gowin J."/>
            <person name="Greiner C."/>
            <person name="Han Y."/>
            <person name="Hu H."/>
            <person name="Hughes D.S.T."/>
            <person name="Huylmans A.-K."/>
            <person name="Kemena C."/>
            <person name="Kremer L.P.M."/>
            <person name="Lee S.L."/>
            <person name="Lopez-Ezquerra A."/>
            <person name="Mallet L."/>
            <person name="Monroy-Kuhn J.M."/>
            <person name="Moser A."/>
            <person name="Murali S.C."/>
            <person name="Muzny D.M."/>
            <person name="Otani S."/>
            <person name="Piulachs M.-D."/>
            <person name="Poelchau M."/>
            <person name="Qu J."/>
            <person name="Schaub F."/>
            <person name="Wada-Katsumata A."/>
            <person name="Worley K.C."/>
            <person name="Xie Q."/>
            <person name="Ylla G."/>
            <person name="Poulsen M."/>
            <person name="Gibbs R.A."/>
            <person name="Schal C."/>
            <person name="Richards S."/>
            <person name="Belles X."/>
            <person name="Korb J."/>
            <person name="Bornberg-Bauer E."/>
        </authorList>
    </citation>
    <scope>NUCLEOTIDE SEQUENCE [LARGE SCALE GENOMIC DNA]</scope>
    <source>
        <tissue evidence="12">Whole body</tissue>
    </source>
</reference>
<evidence type="ECO:0000256" key="11">
    <source>
        <dbReference type="SAM" id="Phobius"/>
    </source>
</evidence>
<feature type="disulfide bond" evidence="9">
    <location>
        <begin position="126"/>
        <end position="135"/>
    </location>
</feature>
<dbReference type="GO" id="GO:0005283">
    <property type="term" value="F:amino acid:sodium symporter activity"/>
    <property type="evidence" value="ECO:0007669"/>
    <property type="project" value="TreeGrafter"/>
</dbReference>
<feature type="transmembrane region" description="Helical" evidence="11">
    <location>
        <begin position="221"/>
        <end position="241"/>
    </location>
</feature>
<proteinExistence type="inferred from homology"/>
<evidence type="ECO:0000256" key="9">
    <source>
        <dbReference type="PIRSR" id="PIRSR600175-2"/>
    </source>
</evidence>
<feature type="transmembrane region" description="Helical" evidence="11">
    <location>
        <begin position="43"/>
        <end position="65"/>
    </location>
</feature>
<gene>
    <name evidence="12" type="ORF">B7P43_G02117</name>
</gene>
<evidence type="ECO:0000256" key="10">
    <source>
        <dbReference type="RuleBase" id="RU003732"/>
    </source>
</evidence>
<feature type="transmembrane region" description="Helical" evidence="11">
    <location>
        <begin position="304"/>
        <end position="321"/>
    </location>
</feature>
<feature type="binding site" evidence="8">
    <location>
        <position position="339"/>
    </location>
    <ligand>
        <name>Na(+)</name>
        <dbReference type="ChEBI" id="CHEBI:29101"/>
        <label>1</label>
    </ligand>
</feature>
<feature type="binding site" evidence="8">
    <location>
        <position position="408"/>
    </location>
    <ligand>
        <name>Na(+)</name>
        <dbReference type="ChEBI" id="CHEBI:29101"/>
        <label>1</label>
    </ligand>
</feature>
<comment type="caution">
    <text evidence="12">The sequence shown here is derived from an EMBL/GenBank/DDBJ whole genome shotgun (WGS) entry which is preliminary data.</text>
</comment>
<evidence type="ECO:0000256" key="5">
    <source>
        <dbReference type="ARBA" id="ARBA00022847"/>
    </source>
</evidence>
<dbReference type="PANTHER" id="PTHR11616:SF236">
    <property type="entry name" value="TRANSPORTER"/>
    <property type="match status" value="1"/>
</dbReference>
<dbReference type="PRINTS" id="PR00176">
    <property type="entry name" value="NANEUSMPORT"/>
</dbReference>
<dbReference type="InParanoid" id="A0A2J7PY70"/>
<sequence length="601" mass="67300">MSKERGTWSSHLEFVLSCVNYAVGLGNVWRFPYLVFKNGGGAFLVPYIIMLFAMGLPIFFLELVIGQYSGLGPNKAFQRMAPIFHGLGYCTLIVIALITIYYQVIIAWTIFYIFASFSSQLGWSSCGHDFNTDDCYSEAANAECLSKSENESWPLTFIQRTCRPVGEICAEYNQTMHNRTHCFNGTYNHLNAIVQRVLSSEEYYRDYALGINGATWESWGILRWEMVLCLLMSWIILYLCLMKGVQSSGKVTYFTAIFPYCVLLALLIRGVTLDGAYEGIIFYITPSWESLTNAQVWGDAASQTFYALGIGCGSLVTLSSYSRFNNNCHRDAFVVAITNLLTATLAGFVVFAILGFLAKESGVSVKDVVSSGPGLAFITYPEAVLRMPLPQLWAVLFFIMLFTLGTGSQFAGVEAINTAIIDQWPSLCSHKQWVAASTCAACFVFALPMCCSGGVYLFTVMDWNTASWAILIIGFAEVALVAWVYGYSHFLDNVGEMNIHLSKFTRGYWSISWAVLAPVFLLVSFFFYFYIIQLVTVITKLLLTSFSVFSELSKPIHVHTLHFIFAAPLKMLTCLFPHHYEIYTLLSTEIAFIDPNKCTNN</sequence>
<feature type="transmembrane region" description="Helical" evidence="11">
    <location>
        <begin position="433"/>
        <end position="459"/>
    </location>
</feature>
<feature type="binding site" evidence="8">
    <location>
        <position position="22"/>
    </location>
    <ligand>
        <name>Na(+)</name>
        <dbReference type="ChEBI" id="CHEBI:29101"/>
        <label>1</label>
    </ligand>
</feature>
<name>A0A2J7PY70_9NEOP</name>
<dbReference type="InterPro" id="IPR037272">
    <property type="entry name" value="SNS_sf"/>
</dbReference>
<dbReference type="GO" id="GO:0015179">
    <property type="term" value="F:L-amino acid transmembrane transporter activity"/>
    <property type="evidence" value="ECO:0007669"/>
    <property type="project" value="TreeGrafter"/>
</dbReference>
<dbReference type="GO" id="GO:0089718">
    <property type="term" value="P:amino acid import across plasma membrane"/>
    <property type="evidence" value="ECO:0007669"/>
    <property type="project" value="TreeGrafter"/>
</dbReference>
<feature type="transmembrane region" description="Helical" evidence="11">
    <location>
        <begin position="12"/>
        <end position="31"/>
    </location>
</feature>
<dbReference type="PROSITE" id="PS50267">
    <property type="entry name" value="NA_NEUROTRAN_SYMP_3"/>
    <property type="match status" value="1"/>
</dbReference>
<comment type="similarity">
    <text evidence="2 10">Belongs to the sodium:neurotransmitter symporter (SNF) (TC 2.A.22) family.</text>
</comment>
<keyword evidence="3 10" id="KW-0813">Transport</keyword>
<dbReference type="GO" id="GO:0046872">
    <property type="term" value="F:metal ion binding"/>
    <property type="evidence" value="ECO:0007669"/>
    <property type="project" value="UniProtKB-KW"/>
</dbReference>
<evidence type="ECO:0000256" key="4">
    <source>
        <dbReference type="ARBA" id="ARBA00022692"/>
    </source>
</evidence>
<feature type="transmembrane region" description="Helical" evidence="11">
    <location>
        <begin position="253"/>
        <end position="284"/>
    </location>
</feature>
<dbReference type="Proteomes" id="UP000235965">
    <property type="component" value="Unassembled WGS sequence"/>
</dbReference>
<dbReference type="OrthoDB" id="6581954at2759"/>
<keyword evidence="4 10" id="KW-0812">Transmembrane</keyword>
<dbReference type="EMBL" id="NEVH01020850">
    <property type="protein sequence ID" value="PNF21288.1"/>
    <property type="molecule type" value="Genomic_DNA"/>
</dbReference>
<feature type="transmembrane region" description="Helical" evidence="11">
    <location>
        <begin position="333"/>
        <end position="358"/>
    </location>
</feature>
<dbReference type="Pfam" id="PF00209">
    <property type="entry name" value="SNF"/>
    <property type="match status" value="2"/>
</dbReference>
<keyword evidence="13" id="KW-1185">Reference proteome</keyword>
<evidence type="ECO:0000256" key="1">
    <source>
        <dbReference type="ARBA" id="ARBA00004141"/>
    </source>
</evidence>
<accession>A0A2J7PY70</accession>
<keyword evidence="7 11" id="KW-0472">Membrane</keyword>
<keyword evidence="6 11" id="KW-1133">Transmembrane helix</keyword>
<comment type="subcellular location">
    <subcellularLocation>
        <location evidence="1">Membrane</location>
        <topology evidence="1">Multi-pass membrane protein</topology>
    </subcellularLocation>
</comment>
<dbReference type="InterPro" id="IPR000175">
    <property type="entry name" value="Na/ntran_symport"/>
</dbReference>
<feature type="transmembrane region" description="Helical" evidence="11">
    <location>
        <begin position="86"/>
        <end position="115"/>
    </location>
</feature>